<dbReference type="InterPro" id="IPR009061">
    <property type="entry name" value="DNA-bd_dom_put_sf"/>
</dbReference>
<keyword evidence="2" id="KW-0238">DNA-binding</keyword>
<dbReference type="Pfam" id="PF12728">
    <property type="entry name" value="HTH_17"/>
    <property type="match status" value="1"/>
</dbReference>
<sequence>MDRSRKLSVLEMEMLRLLGMEAVPGMKEAEGSACLTTGDGRVIPLTDEQIGKVMGALTSGGEPDLISTGQAARLLGVTPVTVRRLLDSGRIPCARLFDGGKRLILRRDVLEYQAGRFASGA</sequence>
<protein>
    <submittedName>
        <fullName evidence="2">Excisionase family DNA-binding domain-containing protein</fullName>
    </submittedName>
</protein>
<dbReference type="EMBL" id="NMWU01000051">
    <property type="protein sequence ID" value="PLS29989.1"/>
    <property type="molecule type" value="Genomic_DNA"/>
</dbReference>
<evidence type="ECO:0000313" key="2">
    <source>
        <dbReference type="EMBL" id="PLS29989.1"/>
    </source>
</evidence>
<evidence type="ECO:0000259" key="1">
    <source>
        <dbReference type="Pfam" id="PF12728"/>
    </source>
</evidence>
<dbReference type="Gene3D" id="1.10.1660.10">
    <property type="match status" value="1"/>
</dbReference>
<dbReference type="NCBIfam" id="TIGR01764">
    <property type="entry name" value="excise"/>
    <property type="match status" value="1"/>
</dbReference>
<dbReference type="AlphaFoldDB" id="A0A2N5J701"/>
<accession>A0A2N5J701</accession>
<comment type="caution">
    <text evidence="2">The sequence shown here is derived from an EMBL/GenBank/DDBJ whole genome shotgun (WGS) entry which is preliminary data.</text>
</comment>
<dbReference type="Proteomes" id="UP000235050">
    <property type="component" value="Unassembled WGS sequence"/>
</dbReference>
<keyword evidence="3" id="KW-1185">Reference proteome</keyword>
<proteinExistence type="predicted"/>
<gene>
    <name evidence="2" type="ORF">Uis1B_2171</name>
</gene>
<dbReference type="OrthoDB" id="26212at2"/>
<dbReference type="InterPro" id="IPR041657">
    <property type="entry name" value="HTH_17"/>
</dbReference>
<reference evidence="2 3" key="1">
    <citation type="submission" date="2017-07" db="EMBL/GenBank/DDBJ databases">
        <title>Bifidobacterium novel species.</title>
        <authorList>
            <person name="Lugli G.A."/>
            <person name="Milani C."/>
            <person name="Duranti S."/>
            <person name="Mangifesta M."/>
        </authorList>
    </citation>
    <scope>NUCLEOTIDE SEQUENCE [LARGE SCALE GENOMIC DNA]</scope>
    <source>
        <strain evidence="3">Uis1B</strain>
    </source>
</reference>
<dbReference type="GO" id="GO:0003677">
    <property type="term" value="F:DNA binding"/>
    <property type="evidence" value="ECO:0007669"/>
    <property type="project" value="UniProtKB-KW"/>
</dbReference>
<feature type="domain" description="Helix-turn-helix" evidence="1">
    <location>
        <begin position="66"/>
        <end position="115"/>
    </location>
</feature>
<name>A0A2N5J701_9BIFI</name>
<dbReference type="InterPro" id="IPR010093">
    <property type="entry name" value="SinI_DNA-bd"/>
</dbReference>
<organism evidence="2 3">
    <name type="scientific">Bifidobacterium margollesii</name>
    <dbReference type="NCBI Taxonomy" id="2020964"/>
    <lineage>
        <taxon>Bacteria</taxon>
        <taxon>Bacillati</taxon>
        <taxon>Actinomycetota</taxon>
        <taxon>Actinomycetes</taxon>
        <taxon>Bifidobacteriales</taxon>
        <taxon>Bifidobacteriaceae</taxon>
        <taxon>Bifidobacterium</taxon>
    </lineage>
</organism>
<dbReference type="SUPFAM" id="SSF46955">
    <property type="entry name" value="Putative DNA-binding domain"/>
    <property type="match status" value="1"/>
</dbReference>
<dbReference type="RefSeq" id="WP_101618316.1">
    <property type="nucleotide sequence ID" value="NZ_NMWU01000051.1"/>
</dbReference>
<evidence type="ECO:0000313" key="3">
    <source>
        <dbReference type="Proteomes" id="UP000235050"/>
    </source>
</evidence>